<evidence type="ECO:0000259" key="1">
    <source>
        <dbReference type="Pfam" id="PF01323"/>
    </source>
</evidence>
<dbReference type="PANTHER" id="PTHR13887:SF54">
    <property type="entry name" value="DSBA FAMILY PROTEIN"/>
    <property type="match status" value="1"/>
</dbReference>
<gene>
    <name evidence="2" type="ORF">E4634_02740</name>
</gene>
<name>A0A4Z0M7Z8_9GAMM</name>
<protein>
    <submittedName>
        <fullName evidence="2">Disulfide bond formation protein DsbA</fullName>
    </submittedName>
</protein>
<keyword evidence="3" id="KW-1185">Reference proteome</keyword>
<dbReference type="PANTHER" id="PTHR13887">
    <property type="entry name" value="GLUTATHIONE S-TRANSFERASE KAPPA"/>
    <property type="match status" value="1"/>
</dbReference>
<dbReference type="Gene3D" id="3.40.30.10">
    <property type="entry name" value="Glutaredoxin"/>
    <property type="match status" value="1"/>
</dbReference>
<evidence type="ECO:0000313" key="3">
    <source>
        <dbReference type="Proteomes" id="UP000298050"/>
    </source>
</evidence>
<dbReference type="Proteomes" id="UP000298050">
    <property type="component" value="Unassembled WGS sequence"/>
</dbReference>
<dbReference type="EMBL" id="SRLE01000002">
    <property type="protein sequence ID" value="TGD75803.1"/>
    <property type="molecule type" value="Genomic_DNA"/>
</dbReference>
<accession>A0A4Z0M7Z8</accession>
<proteinExistence type="predicted"/>
<comment type="caution">
    <text evidence="2">The sequence shown here is derived from an EMBL/GenBank/DDBJ whole genome shotgun (WGS) entry which is preliminary data.</text>
</comment>
<organism evidence="2 3">
    <name type="scientific">Mangrovimicrobium sediminis</name>
    <dbReference type="NCBI Taxonomy" id="2562682"/>
    <lineage>
        <taxon>Bacteria</taxon>
        <taxon>Pseudomonadati</taxon>
        <taxon>Pseudomonadota</taxon>
        <taxon>Gammaproteobacteria</taxon>
        <taxon>Cellvibrionales</taxon>
        <taxon>Halieaceae</taxon>
        <taxon>Mangrovimicrobium</taxon>
    </lineage>
</organism>
<dbReference type="InterPro" id="IPR036249">
    <property type="entry name" value="Thioredoxin-like_sf"/>
</dbReference>
<reference evidence="2 3" key="1">
    <citation type="submission" date="2019-04" db="EMBL/GenBank/DDBJ databases">
        <title>Taxonomy of novel Haliea sp. from mangrove soil of West Coast of India.</title>
        <authorList>
            <person name="Verma A."/>
            <person name="Kumar P."/>
            <person name="Krishnamurthi S."/>
        </authorList>
    </citation>
    <scope>NUCLEOTIDE SEQUENCE [LARGE SCALE GENOMIC DNA]</scope>
    <source>
        <strain evidence="2 3">SAOS-164</strain>
    </source>
</reference>
<evidence type="ECO:0000313" key="2">
    <source>
        <dbReference type="EMBL" id="TGD75803.1"/>
    </source>
</evidence>
<dbReference type="OrthoDB" id="9799122at2"/>
<dbReference type="AlphaFoldDB" id="A0A4Z0M7Z8"/>
<feature type="domain" description="DSBA-like thioredoxin" evidence="1">
    <location>
        <begin position="11"/>
        <end position="206"/>
    </location>
</feature>
<dbReference type="Pfam" id="PF01323">
    <property type="entry name" value="DSBA"/>
    <property type="match status" value="1"/>
</dbReference>
<dbReference type="SUPFAM" id="SSF52833">
    <property type="entry name" value="Thioredoxin-like"/>
    <property type="match status" value="1"/>
</dbReference>
<dbReference type="GO" id="GO:0016491">
    <property type="term" value="F:oxidoreductase activity"/>
    <property type="evidence" value="ECO:0007669"/>
    <property type="project" value="InterPro"/>
</dbReference>
<dbReference type="InterPro" id="IPR001853">
    <property type="entry name" value="DSBA-like_thioredoxin_dom"/>
</dbReference>
<sequence>MENKMNREIIVDYYSDVLCVWAWIAQPRLDELARQWQGRVTVNHHFVDVFGDAHRKIPERWGADDGYQRFNEHVRHCAEPFDASAVHERCWLDVQPRSSAQAHLLLRAVGLVAGAQALANLALVIRRAFFCEAQDVSDMELLLELAGEARIDVQALRDSLRDGSALAAYSSDLRRAADLGVRGSPTWILNEGRQTLYGNVGYRILHANIEELLSHPEDEASWC</sequence>